<dbReference type="GeneID" id="111133461"/>
<evidence type="ECO:0000256" key="1">
    <source>
        <dbReference type="SAM" id="Phobius"/>
    </source>
</evidence>
<keyword evidence="1" id="KW-0472">Membrane</keyword>
<dbReference type="Proteomes" id="UP000694844">
    <property type="component" value="Chromosome 5"/>
</dbReference>
<evidence type="ECO:0000313" key="2">
    <source>
        <dbReference type="Proteomes" id="UP000694844"/>
    </source>
</evidence>
<feature type="transmembrane region" description="Helical" evidence="1">
    <location>
        <begin position="144"/>
        <end position="166"/>
    </location>
</feature>
<reference evidence="3 4" key="1">
    <citation type="submission" date="2025-04" db="UniProtKB">
        <authorList>
            <consortium name="RefSeq"/>
        </authorList>
    </citation>
    <scope>IDENTIFICATION</scope>
    <source>
        <tissue evidence="3 4">Whole sample</tissue>
    </source>
</reference>
<evidence type="ECO:0000313" key="3">
    <source>
        <dbReference type="RefSeq" id="XP_022337600.1"/>
    </source>
</evidence>
<dbReference type="AlphaFoldDB" id="A0A8B8EAD8"/>
<organism evidence="2 4">
    <name type="scientific">Crassostrea virginica</name>
    <name type="common">Eastern oyster</name>
    <dbReference type="NCBI Taxonomy" id="6565"/>
    <lineage>
        <taxon>Eukaryota</taxon>
        <taxon>Metazoa</taxon>
        <taxon>Spiralia</taxon>
        <taxon>Lophotrochozoa</taxon>
        <taxon>Mollusca</taxon>
        <taxon>Bivalvia</taxon>
        <taxon>Autobranchia</taxon>
        <taxon>Pteriomorphia</taxon>
        <taxon>Ostreida</taxon>
        <taxon>Ostreoidea</taxon>
        <taxon>Ostreidae</taxon>
        <taxon>Crassostrea</taxon>
    </lineage>
</organism>
<protein>
    <submittedName>
        <fullName evidence="3 4">Uncharacterized protein LOC111133461 isoform X1</fullName>
    </submittedName>
</protein>
<proteinExistence type="predicted"/>
<sequence length="244" mass="28454">MDFDFWYVDRCPKDEEEWKIRAEKRDCYLSALHKIINDNVKKLNEFVSRRYHCALTGDGDRLVEVCARSVHIHGHSCTEFNIRGNLVQESFKKCQDACPNVYNSTEAYKYQTCYDRAGQTNEFNVTSTSIFESEETESWSQITVVYQSVIVFLIIICIAQAALYCWKHVIKKKRLGIQEWIRNHRNDADKPLTTDTTDGECAITKQRSIVLLTANYTTEPDNLEIKESFVKPETCRKKTCVMLY</sequence>
<accession>A0A8B8EAD8</accession>
<keyword evidence="1" id="KW-0812">Transmembrane</keyword>
<dbReference type="RefSeq" id="XP_022337602.1">
    <property type="nucleotide sequence ID" value="XM_022481894.1"/>
</dbReference>
<name>A0A8B8EAD8_CRAVI</name>
<dbReference type="KEGG" id="cvn:111133461"/>
<keyword evidence="1" id="KW-1133">Transmembrane helix</keyword>
<gene>
    <name evidence="3 4" type="primary">LOC111133461</name>
</gene>
<dbReference type="RefSeq" id="XP_022337600.1">
    <property type="nucleotide sequence ID" value="XM_022481892.1"/>
</dbReference>
<keyword evidence="2" id="KW-1185">Reference proteome</keyword>
<evidence type="ECO:0000313" key="4">
    <source>
        <dbReference type="RefSeq" id="XP_022337602.1"/>
    </source>
</evidence>